<dbReference type="Pfam" id="PF12724">
    <property type="entry name" value="Flavodoxin_5"/>
    <property type="match status" value="1"/>
</dbReference>
<accession>X0WX09</accession>
<evidence type="ECO:0000259" key="1">
    <source>
        <dbReference type="PROSITE" id="PS51379"/>
    </source>
</evidence>
<dbReference type="InterPro" id="IPR017900">
    <property type="entry name" value="4Fe4S_Fe_S_CS"/>
</dbReference>
<dbReference type="InterPro" id="IPR026816">
    <property type="entry name" value="Flavodoxin_dom"/>
</dbReference>
<dbReference type="InterPro" id="IPR017896">
    <property type="entry name" value="4Fe4S_Fe-S-bd"/>
</dbReference>
<dbReference type="PROSITE" id="PS51379">
    <property type="entry name" value="4FE4S_FER_2"/>
    <property type="match status" value="1"/>
</dbReference>
<dbReference type="AlphaFoldDB" id="X0WX09"/>
<comment type="caution">
    <text evidence="2">The sequence shown here is derived from an EMBL/GenBank/DDBJ whole genome shotgun (WGS) entry which is preliminary data.</text>
</comment>
<dbReference type="NCBIfam" id="NF038196">
    <property type="entry name" value="ferrodoxin_EFR1"/>
    <property type="match status" value="1"/>
</dbReference>
<protein>
    <recommendedName>
        <fullName evidence="1">4Fe-4S ferredoxin-type domain-containing protein</fullName>
    </recommendedName>
</protein>
<dbReference type="InterPro" id="IPR047964">
    <property type="entry name" value="EFR1-like"/>
</dbReference>
<evidence type="ECO:0000313" key="2">
    <source>
        <dbReference type="EMBL" id="GAG28953.1"/>
    </source>
</evidence>
<dbReference type="Pfam" id="PF00037">
    <property type="entry name" value="Fer4"/>
    <property type="match status" value="1"/>
</dbReference>
<reference evidence="2" key="1">
    <citation type="journal article" date="2014" name="Front. Microbiol.">
        <title>High frequency of phylogenetically diverse reductive dehalogenase-homologous genes in deep subseafloor sedimentary metagenomes.</title>
        <authorList>
            <person name="Kawai M."/>
            <person name="Futagami T."/>
            <person name="Toyoda A."/>
            <person name="Takaki Y."/>
            <person name="Nishi S."/>
            <person name="Hori S."/>
            <person name="Arai W."/>
            <person name="Tsubouchi T."/>
            <person name="Morono Y."/>
            <person name="Uchiyama I."/>
            <person name="Ito T."/>
            <person name="Fujiyama A."/>
            <person name="Inagaki F."/>
            <person name="Takami H."/>
        </authorList>
    </citation>
    <scope>NUCLEOTIDE SEQUENCE</scope>
    <source>
        <strain evidence="2">Expedition CK06-06</strain>
    </source>
</reference>
<dbReference type="SUPFAM" id="SSF52218">
    <property type="entry name" value="Flavoproteins"/>
    <property type="match status" value="1"/>
</dbReference>
<feature type="domain" description="4Fe-4S ferredoxin-type" evidence="1">
    <location>
        <begin position="184"/>
        <end position="212"/>
    </location>
</feature>
<dbReference type="InterPro" id="IPR029039">
    <property type="entry name" value="Flavoprotein-like_sf"/>
</dbReference>
<dbReference type="EMBL" id="BARS01046343">
    <property type="protein sequence ID" value="GAG28953.1"/>
    <property type="molecule type" value="Genomic_DNA"/>
</dbReference>
<proteinExistence type="predicted"/>
<organism evidence="2">
    <name type="scientific">marine sediment metagenome</name>
    <dbReference type="NCBI Taxonomy" id="412755"/>
    <lineage>
        <taxon>unclassified sequences</taxon>
        <taxon>metagenomes</taxon>
        <taxon>ecological metagenomes</taxon>
    </lineage>
</organism>
<feature type="non-terminal residue" evidence="2">
    <location>
        <position position="212"/>
    </location>
</feature>
<dbReference type="PROSITE" id="PS00198">
    <property type="entry name" value="4FE4S_FER_1"/>
    <property type="match status" value="1"/>
</dbReference>
<gene>
    <name evidence="2" type="ORF">S01H1_69771</name>
</gene>
<sequence>MKTTIYYFTGTGNSLKVAKSLSEKLEECELVPIAKVWEDDHLASSSEKVGFIFPLYYAGLPKIVYDFLIKIELAKSNYFFAVVTNAGDINNTPLQQIDTILNTKSKVLSAGFFILMPNNYIIGFDIHSEARQKEFFEEANKKIETIHKTIEKNENNLGKDFFEKRRIRSEKFNKNFRDSVYDSDKSFYAEDSCTSCGICVNVCPVNNIVLVE</sequence>
<dbReference type="SUPFAM" id="SSF54862">
    <property type="entry name" value="4Fe-4S ferredoxins"/>
    <property type="match status" value="1"/>
</dbReference>
<name>X0WX09_9ZZZZ</name>
<dbReference type="Gene3D" id="3.40.50.360">
    <property type="match status" value="1"/>
</dbReference>
<dbReference type="Gene3D" id="3.30.70.20">
    <property type="match status" value="1"/>
</dbReference>